<comment type="caution">
    <text evidence="3">The sequence shown here is derived from an EMBL/GenBank/DDBJ whole genome shotgun (WGS) entry which is preliminary data.</text>
</comment>
<dbReference type="Gene3D" id="3.90.75.20">
    <property type="match status" value="1"/>
</dbReference>
<dbReference type="RefSeq" id="WP_191039374.1">
    <property type="nucleotide sequence ID" value="NZ_JACXAA010000004.1"/>
</dbReference>
<dbReference type="SUPFAM" id="SSF54060">
    <property type="entry name" value="His-Me finger endonucleases"/>
    <property type="match status" value="1"/>
</dbReference>
<dbReference type="InterPro" id="IPR003615">
    <property type="entry name" value="HNH_nuc"/>
</dbReference>
<keyword evidence="3" id="KW-0540">Nuclease</keyword>
<dbReference type="InterPro" id="IPR044925">
    <property type="entry name" value="His-Me_finger_sf"/>
</dbReference>
<feature type="domain" description="HNH nuclease" evidence="2">
    <location>
        <begin position="198"/>
        <end position="236"/>
    </location>
</feature>
<keyword evidence="3" id="KW-0378">Hydrolase</keyword>
<feature type="region of interest" description="Disordered" evidence="1">
    <location>
        <begin position="282"/>
        <end position="309"/>
    </location>
</feature>
<feature type="compositionally biased region" description="Basic and acidic residues" evidence="1">
    <location>
        <begin position="282"/>
        <end position="291"/>
    </location>
</feature>
<organism evidence="3 4">
    <name type="scientific">Spirosoma validum</name>
    <dbReference type="NCBI Taxonomy" id="2771355"/>
    <lineage>
        <taxon>Bacteria</taxon>
        <taxon>Pseudomonadati</taxon>
        <taxon>Bacteroidota</taxon>
        <taxon>Cytophagia</taxon>
        <taxon>Cytophagales</taxon>
        <taxon>Cytophagaceae</taxon>
        <taxon>Spirosoma</taxon>
    </lineage>
</organism>
<dbReference type="Pfam" id="PF13392">
    <property type="entry name" value="HNH_3"/>
    <property type="match status" value="1"/>
</dbReference>
<name>A0A927B199_9BACT</name>
<feature type="compositionally biased region" description="Basic residues" evidence="1">
    <location>
        <begin position="292"/>
        <end position="309"/>
    </location>
</feature>
<keyword evidence="3" id="KW-0255">Endonuclease</keyword>
<evidence type="ECO:0000313" key="3">
    <source>
        <dbReference type="EMBL" id="MBD2753726.1"/>
    </source>
</evidence>
<reference evidence="3" key="1">
    <citation type="submission" date="2020-09" db="EMBL/GenBank/DDBJ databases">
        <authorList>
            <person name="Kim M.K."/>
        </authorList>
    </citation>
    <scope>NUCLEOTIDE SEQUENCE</scope>
    <source>
        <strain evidence="3">BT704</strain>
    </source>
</reference>
<dbReference type="EMBL" id="JACXAA010000004">
    <property type="protein sequence ID" value="MBD2753726.1"/>
    <property type="molecule type" value="Genomic_DNA"/>
</dbReference>
<evidence type="ECO:0000256" key="1">
    <source>
        <dbReference type="SAM" id="MobiDB-lite"/>
    </source>
</evidence>
<dbReference type="Proteomes" id="UP000653797">
    <property type="component" value="Unassembled WGS sequence"/>
</dbReference>
<protein>
    <submittedName>
        <fullName evidence="3">HNH endonuclease</fullName>
    </submittedName>
</protein>
<dbReference type="AlphaFoldDB" id="A0A927B199"/>
<keyword evidence="4" id="KW-1185">Reference proteome</keyword>
<proteinExistence type="predicted"/>
<accession>A0A927B199</accession>
<gene>
    <name evidence="3" type="ORF">IC230_12550</name>
</gene>
<dbReference type="GO" id="GO:0004519">
    <property type="term" value="F:endonuclease activity"/>
    <property type="evidence" value="ECO:0007669"/>
    <property type="project" value="UniProtKB-KW"/>
</dbReference>
<sequence>MKISFFSTRDNQPAAEALPVPKPVKKNQFTHYSDSQKQFIRDHFQSMTNAEIGQALGRSKASVASIASDMGLVKNVEAKFRAASIGQRNRKDAWSDADIQCLRDNYQTHSRTDLAKLLGRKWGAVKSKARQLRLIKTTEAVRAILQRPNAGQFKKGSLPKNTIISDQTVIRTRYNYKRKIATQYIRLGLGKWQELKHYVWEQANGPVPKGMILAFIDGDECQLDNLELITMAENARRNSGTINLPDSYVASLMSVRKPELKQELLKHPEIIDLKRQELKLKKSIKAHDNAKHSKTRRSSKRHGRQNVSR</sequence>
<evidence type="ECO:0000313" key="4">
    <source>
        <dbReference type="Proteomes" id="UP000653797"/>
    </source>
</evidence>
<evidence type="ECO:0000259" key="2">
    <source>
        <dbReference type="Pfam" id="PF13392"/>
    </source>
</evidence>